<evidence type="ECO:0000256" key="8">
    <source>
        <dbReference type="ARBA" id="ARBA00022857"/>
    </source>
</evidence>
<dbReference type="GO" id="GO:0008941">
    <property type="term" value="F:nitric oxide dioxygenase NAD(P)H activity"/>
    <property type="evidence" value="ECO:0007669"/>
    <property type="project" value="UniProtKB-EC"/>
</dbReference>
<dbReference type="SUPFAM" id="SSF63380">
    <property type="entry name" value="Riboflavin synthase domain-like"/>
    <property type="match status" value="1"/>
</dbReference>
<accession>A0A7Y9LMX2</accession>
<dbReference type="InterPro" id="IPR017938">
    <property type="entry name" value="Riboflavin_synthase-like_b-brl"/>
</dbReference>
<evidence type="ECO:0000256" key="15">
    <source>
        <dbReference type="SAM" id="MobiDB-lite"/>
    </source>
</evidence>
<dbReference type="RefSeq" id="WP_179589336.1">
    <property type="nucleotide sequence ID" value="NZ_JACBYR010000002.1"/>
</dbReference>
<keyword evidence="14" id="KW-0813">Transport</keyword>
<dbReference type="InterPro" id="IPR017927">
    <property type="entry name" value="FAD-bd_FR_type"/>
</dbReference>
<dbReference type="Gene3D" id="2.40.30.10">
    <property type="entry name" value="Translation factors"/>
    <property type="match status" value="1"/>
</dbReference>
<dbReference type="GO" id="GO:0019825">
    <property type="term" value="F:oxygen binding"/>
    <property type="evidence" value="ECO:0007669"/>
    <property type="project" value="InterPro"/>
</dbReference>
<comment type="similarity">
    <text evidence="2">In the C-terminal section; belongs to the flavoprotein pyridine nucleotide cytochrome reductase family.</text>
</comment>
<evidence type="ECO:0000256" key="7">
    <source>
        <dbReference type="ARBA" id="ARBA00022723"/>
    </source>
</evidence>
<gene>
    <name evidence="18" type="ORF">FHW18_004686</name>
</gene>
<name>A0A7Y9LMX2_9BURK</name>
<dbReference type="GO" id="GO:0071500">
    <property type="term" value="P:cellular response to nitrosative stress"/>
    <property type="evidence" value="ECO:0007669"/>
    <property type="project" value="TreeGrafter"/>
</dbReference>
<dbReference type="Pfam" id="PF00042">
    <property type="entry name" value="Globin"/>
    <property type="match status" value="1"/>
</dbReference>
<evidence type="ECO:0000256" key="3">
    <source>
        <dbReference type="ARBA" id="ARBA00012229"/>
    </source>
</evidence>
<organism evidence="18 19">
    <name type="scientific">Pigmentiphaga litoralis</name>
    <dbReference type="NCBI Taxonomy" id="516702"/>
    <lineage>
        <taxon>Bacteria</taxon>
        <taxon>Pseudomonadati</taxon>
        <taxon>Pseudomonadota</taxon>
        <taxon>Betaproteobacteria</taxon>
        <taxon>Burkholderiales</taxon>
        <taxon>Alcaligenaceae</taxon>
        <taxon>Pigmentiphaga</taxon>
    </lineage>
</organism>
<keyword evidence="18" id="KW-0560">Oxidoreductase</keyword>
<keyword evidence="6 14" id="KW-0561">Oxygen transport</keyword>
<keyword evidence="7" id="KW-0479">Metal-binding</keyword>
<keyword evidence="8" id="KW-0521">NADP</keyword>
<dbReference type="NCBIfam" id="NF009805">
    <property type="entry name" value="PRK13289.1"/>
    <property type="match status" value="1"/>
</dbReference>
<dbReference type="FunFam" id="1.10.490.10:FF:000003">
    <property type="entry name" value="Flavohemoprotein"/>
    <property type="match status" value="1"/>
</dbReference>
<evidence type="ECO:0000313" key="19">
    <source>
        <dbReference type="Proteomes" id="UP000542125"/>
    </source>
</evidence>
<sequence>MLSVPHRNIVKATVPVLEQGGEALTTHFYRILLQDHPEVRPLFNPAHQADGAQPRALANGLLKVARHIDQLDVLGDLFAVIVNKHVSLQIQPEHYPAVGASLLQAIREVLGPDLATDDVVDAWAATYGLLAGMLTSAEGQAYDALAAAPGGWRGGRAFRVADKREESKEITSFTFAPADGLPVLAFAPGQYIGLRLFVNGVDVRRNYSLSAAANGRDYRISVKREPGGVVSNHLHDHVGIDDTVHLFPPAGHLTLQAGSRPVVLISGGVGITPMLPLMSAALAAGREVRFIHCARDAGVHAFRDWVDGHLEHHPALSTFYCYERHDGRVDGDNVDGGNDDGHNDAASRRASAPHAVGRLNRAHLAEWLPGHRDVDAYVIGPKPFMTSVLQDLRALDVPPAQCHYEFFGPAEVL</sequence>
<evidence type="ECO:0000256" key="14">
    <source>
        <dbReference type="RuleBase" id="RU000356"/>
    </source>
</evidence>
<feature type="domain" description="Globin" evidence="16">
    <location>
        <begin position="1"/>
        <end position="139"/>
    </location>
</feature>
<dbReference type="GO" id="GO:0046210">
    <property type="term" value="P:nitric oxide catabolic process"/>
    <property type="evidence" value="ECO:0007669"/>
    <property type="project" value="TreeGrafter"/>
</dbReference>
<evidence type="ECO:0000256" key="6">
    <source>
        <dbReference type="ARBA" id="ARBA00022621"/>
    </source>
</evidence>
<dbReference type="InterPro" id="IPR001433">
    <property type="entry name" value="OxRdtase_FAD/NAD-bd"/>
</dbReference>
<dbReference type="GO" id="GO:0046872">
    <property type="term" value="F:metal ion binding"/>
    <property type="evidence" value="ECO:0007669"/>
    <property type="project" value="UniProtKB-KW"/>
</dbReference>
<keyword evidence="4" id="KW-0216">Detoxification</keyword>
<dbReference type="CDD" id="cd06184">
    <property type="entry name" value="flavohem_like_fad_nad_binding"/>
    <property type="match status" value="1"/>
</dbReference>
<dbReference type="Pfam" id="PF00970">
    <property type="entry name" value="FAD_binding_6"/>
    <property type="match status" value="1"/>
</dbReference>
<dbReference type="GO" id="GO:0009636">
    <property type="term" value="P:response to toxic substance"/>
    <property type="evidence" value="ECO:0007669"/>
    <property type="project" value="UniProtKB-KW"/>
</dbReference>
<dbReference type="AlphaFoldDB" id="A0A7Y9LMX2"/>
<dbReference type="GO" id="GO:0071949">
    <property type="term" value="F:FAD binding"/>
    <property type="evidence" value="ECO:0007669"/>
    <property type="project" value="TreeGrafter"/>
</dbReference>
<dbReference type="Gene3D" id="1.10.490.10">
    <property type="entry name" value="Globins"/>
    <property type="match status" value="1"/>
</dbReference>
<dbReference type="EC" id="1.14.12.17" evidence="3"/>
<dbReference type="Pfam" id="PF00175">
    <property type="entry name" value="NAD_binding_1"/>
    <property type="match status" value="1"/>
</dbReference>
<evidence type="ECO:0000256" key="2">
    <source>
        <dbReference type="ARBA" id="ARBA00006401"/>
    </source>
</evidence>
<feature type="domain" description="FAD-binding FR-type" evidence="17">
    <location>
        <begin position="153"/>
        <end position="256"/>
    </location>
</feature>
<comment type="similarity">
    <text evidence="14">Belongs to the globin family.</text>
</comment>
<dbReference type="EMBL" id="JACBYR010000002">
    <property type="protein sequence ID" value="NYE85379.1"/>
    <property type="molecule type" value="Genomic_DNA"/>
</dbReference>
<evidence type="ECO:0000313" key="18">
    <source>
        <dbReference type="EMBL" id="NYE85379.1"/>
    </source>
</evidence>
<proteinExistence type="inferred from homology"/>
<dbReference type="InterPro" id="IPR012292">
    <property type="entry name" value="Globin/Proto"/>
</dbReference>
<dbReference type="PROSITE" id="PS51384">
    <property type="entry name" value="FAD_FR"/>
    <property type="match status" value="1"/>
</dbReference>
<dbReference type="PANTHER" id="PTHR43396:SF3">
    <property type="entry name" value="FLAVOHEMOPROTEIN"/>
    <property type="match status" value="1"/>
</dbReference>
<dbReference type="Proteomes" id="UP000542125">
    <property type="component" value="Unassembled WGS sequence"/>
</dbReference>
<keyword evidence="18" id="KW-0223">Dioxygenase</keyword>
<comment type="function">
    <text evidence="11">Is involved in NO detoxification in an aerobic process, termed nitric oxide dioxygenase (NOD) reaction that utilizes O(2) and NAD(P)H to convert NO to nitrate, which protects the bacterium from various noxious nitrogen compounds. Therefore, plays a central role in the inducible response to nitrosative stress.</text>
</comment>
<dbReference type="InterPro" id="IPR009050">
    <property type="entry name" value="Globin-like_sf"/>
</dbReference>
<evidence type="ECO:0000259" key="16">
    <source>
        <dbReference type="PROSITE" id="PS01033"/>
    </source>
</evidence>
<dbReference type="InterPro" id="IPR008333">
    <property type="entry name" value="Cbr1-like_FAD-bd_dom"/>
</dbReference>
<comment type="catalytic activity">
    <reaction evidence="13">
        <text>2 nitric oxide + NADPH + 2 O2 = 2 nitrate + NADP(+) + H(+)</text>
        <dbReference type="Rhea" id="RHEA:19465"/>
        <dbReference type="ChEBI" id="CHEBI:15378"/>
        <dbReference type="ChEBI" id="CHEBI:15379"/>
        <dbReference type="ChEBI" id="CHEBI:16480"/>
        <dbReference type="ChEBI" id="CHEBI:17632"/>
        <dbReference type="ChEBI" id="CHEBI:57783"/>
        <dbReference type="ChEBI" id="CHEBI:58349"/>
        <dbReference type="EC" id="1.14.12.17"/>
    </reaction>
</comment>
<dbReference type="InterPro" id="IPR039261">
    <property type="entry name" value="FNR_nucleotide-bd"/>
</dbReference>
<keyword evidence="10" id="KW-0520">NAD</keyword>
<comment type="cofactor">
    <cofactor evidence="1">
        <name>heme b</name>
        <dbReference type="ChEBI" id="CHEBI:60344"/>
    </cofactor>
</comment>
<evidence type="ECO:0000256" key="10">
    <source>
        <dbReference type="ARBA" id="ARBA00023027"/>
    </source>
</evidence>
<evidence type="ECO:0000256" key="12">
    <source>
        <dbReference type="ARBA" id="ARBA00048649"/>
    </source>
</evidence>
<evidence type="ECO:0000256" key="9">
    <source>
        <dbReference type="ARBA" id="ARBA00023004"/>
    </source>
</evidence>
<keyword evidence="19" id="KW-1185">Reference proteome</keyword>
<comment type="catalytic activity">
    <reaction evidence="12">
        <text>2 nitric oxide + NADH + 2 O2 = 2 nitrate + NAD(+) + H(+)</text>
        <dbReference type="Rhea" id="RHEA:19469"/>
        <dbReference type="ChEBI" id="CHEBI:15378"/>
        <dbReference type="ChEBI" id="CHEBI:15379"/>
        <dbReference type="ChEBI" id="CHEBI:16480"/>
        <dbReference type="ChEBI" id="CHEBI:17632"/>
        <dbReference type="ChEBI" id="CHEBI:57540"/>
        <dbReference type="ChEBI" id="CHEBI:57945"/>
        <dbReference type="EC" id="1.14.12.17"/>
    </reaction>
</comment>
<evidence type="ECO:0000256" key="11">
    <source>
        <dbReference type="ARBA" id="ARBA00025094"/>
    </source>
</evidence>
<comment type="caution">
    <text evidence="18">The sequence shown here is derived from an EMBL/GenBank/DDBJ whole genome shotgun (WGS) entry which is preliminary data.</text>
</comment>
<evidence type="ECO:0000256" key="5">
    <source>
        <dbReference type="ARBA" id="ARBA00022617"/>
    </source>
</evidence>
<evidence type="ECO:0000259" key="17">
    <source>
        <dbReference type="PROSITE" id="PS51384"/>
    </source>
</evidence>
<dbReference type="PROSITE" id="PS01033">
    <property type="entry name" value="GLOBIN"/>
    <property type="match status" value="1"/>
</dbReference>
<protein>
    <recommendedName>
        <fullName evidence="3">nitric oxide dioxygenase</fullName>
        <ecNumber evidence="3">1.14.12.17</ecNumber>
    </recommendedName>
</protein>
<dbReference type="Gene3D" id="3.40.50.80">
    <property type="entry name" value="Nucleotide-binding domain of ferredoxin-NADP reductase (FNR) module"/>
    <property type="match status" value="1"/>
</dbReference>
<dbReference type="SUPFAM" id="SSF52343">
    <property type="entry name" value="Ferredoxin reductase-like, C-terminal NADP-linked domain"/>
    <property type="match status" value="1"/>
</dbReference>
<evidence type="ECO:0000256" key="13">
    <source>
        <dbReference type="ARBA" id="ARBA00049433"/>
    </source>
</evidence>
<reference evidence="18 19" key="1">
    <citation type="submission" date="2020-07" db="EMBL/GenBank/DDBJ databases">
        <title>Genomic Encyclopedia of Type Strains, Phase IV (KMG-V): Genome sequencing to study the core and pangenomes of soil and plant-associated prokaryotes.</title>
        <authorList>
            <person name="Whitman W."/>
        </authorList>
    </citation>
    <scope>NUCLEOTIDE SEQUENCE [LARGE SCALE GENOMIC DNA]</scope>
    <source>
        <strain evidence="18 19">SAS40</strain>
    </source>
</reference>
<dbReference type="InterPro" id="IPR000971">
    <property type="entry name" value="Globin"/>
</dbReference>
<feature type="region of interest" description="Disordered" evidence="15">
    <location>
        <begin position="332"/>
        <end position="353"/>
    </location>
</feature>
<dbReference type="SUPFAM" id="SSF46458">
    <property type="entry name" value="Globin-like"/>
    <property type="match status" value="1"/>
</dbReference>
<dbReference type="PANTHER" id="PTHR43396">
    <property type="entry name" value="FLAVOHEMOPROTEIN"/>
    <property type="match status" value="1"/>
</dbReference>
<keyword evidence="5 14" id="KW-0349">Heme</keyword>
<evidence type="ECO:0000256" key="4">
    <source>
        <dbReference type="ARBA" id="ARBA00022575"/>
    </source>
</evidence>
<dbReference type="GO" id="GO:0005344">
    <property type="term" value="F:oxygen carrier activity"/>
    <property type="evidence" value="ECO:0007669"/>
    <property type="project" value="UniProtKB-KW"/>
</dbReference>
<evidence type="ECO:0000256" key="1">
    <source>
        <dbReference type="ARBA" id="ARBA00001970"/>
    </source>
</evidence>
<dbReference type="GO" id="GO:0020037">
    <property type="term" value="F:heme binding"/>
    <property type="evidence" value="ECO:0007669"/>
    <property type="project" value="InterPro"/>
</dbReference>
<keyword evidence="9" id="KW-0408">Iron</keyword>